<dbReference type="RefSeq" id="WP_083904215.1">
    <property type="nucleotide sequence ID" value="NZ_JAAXOR010000004.1"/>
</dbReference>
<organism evidence="7 8">
    <name type="scientific">Nocardia cerradoensis</name>
    <dbReference type="NCBI Taxonomy" id="85688"/>
    <lineage>
        <taxon>Bacteria</taxon>
        <taxon>Bacillati</taxon>
        <taxon>Actinomycetota</taxon>
        <taxon>Actinomycetes</taxon>
        <taxon>Mycobacteriales</taxon>
        <taxon>Nocardiaceae</taxon>
        <taxon>Nocardia</taxon>
    </lineage>
</organism>
<dbReference type="PROSITE" id="PS00216">
    <property type="entry name" value="SUGAR_TRANSPORT_1"/>
    <property type="match status" value="1"/>
</dbReference>
<dbReference type="InterPro" id="IPR036259">
    <property type="entry name" value="MFS_trans_sf"/>
</dbReference>
<comment type="caution">
    <text evidence="7">The sequence shown here is derived from an EMBL/GenBank/DDBJ whole genome shotgun (WGS) entry which is preliminary data.</text>
</comment>
<dbReference type="PANTHER" id="PTHR42718">
    <property type="entry name" value="MAJOR FACILITATOR SUPERFAMILY MULTIDRUG TRANSPORTER MFSC"/>
    <property type="match status" value="1"/>
</dbReference>
<dbReference type="EMBL" id="NGAF01000008">
    <property type="protein sequence ID" value="OXR43847.1"/>
    <property type="molecule type" value="Genomic_DNA"/>
</dbReference>
<evidence type="ECO:0000256" key="3">
    <source>
        <dbReference type="ARBA" id="ARBA00022989"/>
    </source>
</evidence>
<keyword evidence="2 5" id="KW-0812">Transmembrane</keyword>
<feature type="transmembrane region" description="Helical" evidence="5">
    <location>
        <begin position="449"/>
        <end position="467"/>
    </location>
</feature>
<dbReference type="InterPro" id="IPR005829">
    <property type="entry name" value="Sugar_transporter_CS"/>
</dbReference>
<feature type="transmembrane region" description="Helical" evidence="5">
    <location>
        <begin position="214"/>
        <end position="233"/>
    </location>
</feature>
<dbReference type="PROSITE" id="PS50850">
    <property type="entry name" value="MFS"/>
    <property type="match status" value="1"/>
</dbReference>
<feature type="transmembrane region" description="Helical" evidence="5">
    <location>
        <begin position="311"/>
        <end position="333"/>
    </location>
</feature>
<dbReference type="Gene3D" id="1.20.1250.20">
    <property type="entry name" value="MFS general substrate transporter like domains"/>
    <property type="match status" value="2"/>
</dbReference>
<gene>
    <name evidence="7" type="primary">stp_7</name>
    <name evidence="7" type="ORF">B7C42_04082</name>
</gene>
<dbReference type="InterPro" id="IPR020846">
    <property type="entry name" value="MFS_dom"/>
</dbReference>
<accession>A0A231H4T3</accession>
<dbReference type="CDD" id="cd17321">
    <property type="entry name" value="MFS_MMR_MDR_like"/>
    <property type="match status" value="1"/>
</dbReference>
<dbReference type="Pfam" id="PF07690">
    <property type="entry name" value="MFS_1"/>
    <property type="match status" value="1"/>
</dbReference>
<evidence type="ECO:0000259" key="6">
    <source>
        <dbReference type="PROSITE" id="PS50850"/>
    </source>
</evidence>
<evidence type="ECO:0000313" key="7">
    <source>
        <dbReference type="EMBL" id="OXR43847.1"/>
    </source>
</evidence>
<feature type="domain" description="Major facilitator superfamily (MFS) profile" evidence="6">
    <location>
        <begin position="28"/>
        <end position="471"/>
    </location>
</feature>
<evidence type="ECO:0000256" key="1">
    <source>
        <dbReference type="ARBA" id="ARBA00004651"/>
    </source>
</evidence>
<comment type="subcellular location">
    <subcellularLocation>
        <location evidence="1">Cell membrane</location>
        <topology evidence="1">Multi-pass membrane protein</topology>
    </subcellularLocation>
</comment>
<feature type="transmembrane region" description="Helical" evidence="5">
    <location>
        <begin position="27"/>
        <end position="50"/>
    </location>
</feature>
<keyword evidence="4 5" id="KW-0472">Membrane</keyword>
<sequence>MDGVAAEPSALADESTTVEPVRDRSTVIVWILCSAAFVAMLDVFVVNVAFTKIGESYRGSSPADVSWVLNGYAIVYAALLIPAGRFSDRFGRKTGFLGGLALFTAASVACAAAPALWALVAFRLVQAVGAAALTPAGLGLLLTVLPSARVPGAVKIWATTSSFAAACGPVVGGALVEISWRWVFLINLPVGVVTGLAAAWLVPNPPQRTSARMPDLLGVMVLIVAIGALSLALVESDAWPGGATWAAAAVAALGIAGFVVRMRRHADPVVPPDLFRVPTFAWANATVLAFCTAFGAWFLSITLWLENAAHFSTIGTGLAIVPGPIMVPIFAAVGQRLLRRIPAGAVVALGNTLFAAGVLLVLFTAGTPVRYTTAVLPGWVISGIGIGLALPTMIASAAVDLPPERSATGSAVVNTARQLGYVVGVAVLIALLGSSGATDRMVTAFRHGWSFIAIVAVAGAATAFGITPRTGRSKRSE</sequence>
<feature type="transmembrane region" description="Helical" evidence="5">
    <location>
        <begin position="96"/>
        <end position="118"/>
    </location>
</feature>
<feature type="transmembrane region" description="Helical" evidence="5">
    <location>
        <begin position="182"/>
        <end position="202"/>
    </location>
</feature>
<keyword evidence="3 5" id="KW-1133">Transmembrane helix</keyword>
<dbReference type="PRINTS" id="PR01036">
    <property type="entry name" value="TCRTETB"/>
</dbReference>
<feature type="transmembrane region" description="Helical" evidence="5">
    <location>
        <begin position="124"/>
        <end position="144"/>
    </location>
</feature>
<protein>
    <submittedName>
        <fullName evidence="7">Multidrug resistance protein Stp</fullName>
    </submittedName>
</protein>
<dbReference type="GO" id="GO:0022857">
    <property type="term" value="F:transmembrane transporter activity"/>
    <property type="evidence" value="ECO:0007669"/>
    <property type="project" value="InterPro"/>
</dbReference>
<dbReference type="PANTHER" id="PTHR42718:SF48">
    <property type="entry name" value="CONSERVED TWO-DOMAIN MEMBRANE PROTEIN-RELATED"/>
    <property type="match status" value="1"/>
</dbReference>
<name>A0A231H4T3_9NOCA</name>
<evidence type="ECO:0000256" key="5">
    <source>
        <dbReference type="SAM" id="Phobius"/>
    </source>
</evidence>
<dbReference type="SUPFAM" id="SSF103473">
    <property type="entry name" value="MFS general substrate transporter"/>
    <property type="match status" value="1"/>
</dbReference>
<reference evidence="7 8" key="1">
    <citation type="submission" date="2017-07" db="EMBL/GenBank/DDBJ databases">
        <title>First draft Genome Sequence of Nocardia cerradoensis isolated from human infection.</title>
        <authorList>
            <person name="Carrasco G."/>
        </authorList>
    </citation>
    <scope>NUCLEOTIDE SEQUENCE [LARGE SCALE GENOMIC DNA]</scope>
    <source>
        <strain evidence="7 8">CNM20130759</strain>
    </source>
</reference>
<feature type="transmembrane region" description="Helical" evidence="5">
    <location>
        <begin position="156"/>
        <end position="176"/>
    </location>
</feature>
<dbReference type="InterPro" id="IPR011701">
    <property type="entry name" value="MFS"/>
</dbReference>
<dbReference type="Proteomes" id="UP000215506">
    <property type="component" value="Unassembled WGS sequence"/>
</dbReference>
<feature type="transmembrane region" description="Helical" evidence="5">
    <location>
        <begin position="419"/>
        <end position="437"/>
    </location>
</feature>
<feature type="transmembrane region" description="Helical" evidence="5">
    <location>
        <begin position="378"/>
        <end position="399"/>
    </location>
</feature>
<feature type="transmembrane region" description="Helical" evidence="5">
    <location>
        <begin position="239"/>
        <end position="260"/>
    </location>
</feature>
<keyword evidence="8" id="KW-1185">Reference proteome</keyword>
<evidence type="ECO:0000313" key="8">
    <source>
        <dbReference type="Proteomes" id="UP000215506"/>
    </source>
</evidence>
<proteinExistence type="predicted"/>
<dbReference type="GO" id="GO:0005886">
    <property type="term" value="C:plasma membrane"/>
    <property type="evidence" value="ECO:0007669"/>
    <property type="project" value="UniProtKB-SubCell"/>
</dbReference>
<dbReference type="AlphaFoldDB" id="A0A231H4T3"/>
<feature type="transmembrane region" description="Helical" evidence="5">
    <location>
        <begin position="65"/>
        <end position="84"/>
    </location>
</feature>
<evidence type="ECO:0000256" key="4">
    <source>
        <dbReference type="ARBA" id="ARBA00023136"/>
    </source>
</evidence>
<evidence type="ECO:0000256" key="2">
    <source>
        <dbReference type="ARBA" id="ARBA00022692"/>
    </source>
</evidence>
<feature type="transmembrane region" description="Helical" evidence="5">
    <location>
        <begin position="345"/>
        <end position="366"/>
    </location>
</feature>
<feature type="transmembrane region" description="Helical" evidence="5">
    <location>
        <begin position="281"/>
        <end position="305"/>
    </location>
</feature>